<dbReference type="Pfam" id="PF00456">
    <property type="entry name" value="Transketolase_N"/>
    <property type="match status" value="1"/>
</dbReference>
<dbReference type="PROSITE" id="PS00802">
    <property type="entry name" value="TRANSKETOLASE_2"/>
    <property type="match status" value="1"/>
</dbReference>
<dbReference type="SMART" id="SM00861">
    <property type="entry name" value="Transket_pyr"/>
    <property type="match status" value="1"/>
</dbReference>
<dbReference type="EMBL" id="LNQE01000498">
    <property type="protein sequence ID" value="KUG26262.1"/>
    <property type="molecule type" value="Genomic_DNA"/>
</dbReference>
<dbReference type="InterPro" id="IPR029061">
    <property type="entry name" value="THDP-binding"/>
</dbReference>
<evidence type="ECO:0000256" key="9">
    <source>
        <dbReference type="ARBA" id="ARBA00023052"/>
    </source>
</evidence>
<sequence length="668" mass="73795">MNKHELDNLSINTIRFLAVDAIQKANSGHPGMPMGCAPLAYILFAEVMNHNPKNAKWYNRDRFVLSAGHGSMLLYGLLHLSGYEVSLDELKNFRQYKSITPGHPEFGLADGVETTTGPLGQGFANACGMALANKFMSAKFNKDDIQIIDNWVYAIAGDGDLMEGVSHEAASFAGHNKLGKLIVFYDNNKITIDGSTELSMSDDARKRFESYGWAVSQINDVNNLEEVRAAIKKAKENTTQPHLVITNTTIGYGSTNKQGTSSVHGAPLGEAEVKLTKENLNFPSDKSFYIPDEVKENFSSLKEIGKKKEDEWNLLFKKYLEKYHDDAELLSSLINDKVDTAWEKHLHKFENYGEKIATRSASNKVINSFAKFFPALLSGSADLDASTLTDIKDEKKFSNENPTGRNIAYGIREHGMGSIMNGVSLYGGLRAIGSTFLIFSEYMRPPIRLAALMEINPIYVFTHDSVGLGEDGPTHQPVEQLASLRAIPHLVVIRPADANEVTEAWRIALKEKKRPVAIALTRQKISIIDRTKYASADDTDKGAYIIKDCAGTPELILIATGSEVEIALDSAEKLESDGIKTRVVSMPSWELFDEQSDNYKESILPESVKNRISIEAGVGQGWQKYVGDAGKIISIEGFGISAPYEQIYEHFGLTVENIVKEAKSLTKS</sequence>
<protein>
    <recommendedName>
        <fullName evidence="5">transketolase</fullName>
        <ecNumber evidence="5">2.2.1.1</ecNumber>
    </recommendedName>
</protein>
<comment type="catalytic activity">
    <reaction evidence="10">
        <text>D-sedoheptulose 7-phosphate + D-glyceraldehyde 3-phosphate = aldehydo-D-ribose 5-phosphate + D-xylulose 5-phosphate</text>
        <dbReference type="Rhea" id="RHEA:10508"/>
        <dbReference type="ChEBI" id="CHEBI:57483"/>
        <dbReference type="ChEBI" id="CHEBI:57737"/>
        <dbReference type="ChEBI" id="CHEBI:58273"/>
        <dbReference type="ChEBI" id="CHEBI:59776"/>
        <dbReference type="EC" id="2.2.1.1"/>
    </reaction>
</comment>
<keyword evidence="8" id="KW-0460">Magnesium</keyword>
<dbReference type="FunFam" id="3.40.50.970:FF:000004">
    <property type="entry name" value="Transketolase"/>
    <property type="match status" value="1"/>
</dbReference>
<comment type="similarity">
    <text evidence="3">Belongs to the transketolase family.</text>
</comment>
<keyword evidence="9" id="KW-0786">Thiamine pyrophosphate</keyword>
<evidence type="ECO:0000256" key="7">
    <source>
        <dbReference type="ARBA" id="ARBA00022723"/>
    </source>
</evidence>
<proteinExistence type="inferred from homology"/>
<dbReference type="InterPro" id="IPR049557">
    <property type="entry name" value="Transketolase_CS"/>
</dbReference>
<dbReference type="SUPFAM" id="SSF52518">
    <property type="entry name" value="Thiamin diphosphate-binding fold (THDP-binding)"/>
    <property type="match status" value="2"/>
</dbReference>
<name>A0A0W8FZG8_9ZZZZ</name>
<dbReference type="PANTHER" id="PTHR43522">
    <property type="entry name" value="TRANSKETOLASE"/>
    <property type="match status" value="1"/>
</dbReference>
<dbReference type="AlphaFoldDB" id="A0A0W8FZG8"/>
<dbReference type="EC" id="2.2.1.1" evidence="5"/>
<dbReference type="CDD" id="cd07033">
    <property type="entry name" value="TPP_PYR_DXS_TK_like"/>
    <property type="match status" value="1"/>
</dbReference>
<evidence type="ECO:0000256" key="5">
    <source>
        <dbReference type="ARBA" id="ARBA00013152"/>
    </source>
</evidence>
<dbReference type="InterPro" id="IPR009014">
    <property type="entry name" value="Transketo_C/PFOR_II"/>
</dbReference>
<evidence type="ECO:0000313" key="12">
    <source>
        <dbReference type="EMBL" id="KUG26262.1"/>
    </source>
</evidence>
<dbReference type="GO" id="GO:0046872">
    <property type="term" value="F:metal ion binding"/>
    <property type="evidence" value="ECO:0007669"/>
    <property type="project" value="UniProtKB-KW"/>
</dbReference>
<dbReference type="InterPro" id="IPR005474">
    <property type="entry name" value="Transketolase_N"/>
</dbReference>
<dbReference type="GO" id="GO:0004802">
    <property type="term" value="F:transketolase activity"/>
    <property type="evidence" value="ECO:0007669"/>
    <property type="project" value="UniProtKB-EC"/>
</dbReference>
<evidence type="ECO:0000256" key="6">
    <source>
        <dbReference type="ARBA" id="ARBA00022679"/>
    </source>
</evidence>
<evidence type="ECO:0000256" key="2">
    <source>
        <dbReference type="ARBA" id="ARBA00001964"/>
    </source>
</evidence>
<comment type="caution">
    <text evidence="12">The sequence shown here is derived from an EMBL/GenBank/DDBJ whole genome shotgun (WGS) entry which is preliminary data.</text>
</comment>
<dbReference type="InterPro" id="IPR005475">
    <property type="entry name" value="Transketolase-like_Pyr-bd"/>
</dbReference>
<dbReference type="Pfam" id="PF22613">
    <property type="entry name" value="Transketolase_C_1"/>
    <property type="match status" value="1"/>
</dbReference>
<dbReference type="InterPro" id="IPR005478">
    <property type="entry name" value="Transketolase_bac-like"/>
</dbReference>
<dbReference type="SUPFAM" id="SSF52922">
    <property type="entry name" value="TK C-terminal domain-like"/>
    <property type="match status" value="1"/>
</dbReference>
<dbReference type="FunFam" id="3.40.50.920:FF:000003">
    <property type="entry name" value="Transketolase"/>
    <property type="match status" value="1"/>
</dbReference>
<reference evidence="12" key="1">
    <citation type="journal article" date="2015" name="Proc. Natl. Acad. Sci. U.S.A.">
        <title>Networks of energetic and metabolic interactions define dynamics in microbial communities.</title>
        <authorList>
            <person name="Embree M."/>
            <person name="Liu J.K."/>
            <person name="Al-Bassam M.M."/>
            <person name="Zengler K."/>
        </authorList>
    </citation>
    <scope>NUCLEOTIDE SEQUENCE</scope>
</reference>
<evidence type="ECO:0000256" key="1">
    <source>
        <dbReference type="ARBA" id="ARBA00001946"/>
    </source>
</evidence>
<dbReference type="Gene3D" id="3.40.50.920">
    <property type="match status" value="1"/>
</dbReference>
<evidence type="ECO:0000256" key="4">
    <source>
        <dbReference type="ARBA" id="ARBA00011738"/>
    </source>
</evidence>
<evidence type="ECO:0000256" key="3">
    <source>
        <dbReference type="ARBA" id="ARBA00007131"/>
    </source>
</evidence>
<dbReference type="Pfam" id="PF02779">
    <property type="entry name" value="Transket_pyr"/>
    <property type="match status" value="1"/>
</dbReference>
<comment type="cofactor">
    <cofactor evidence="1">
        <name>Mg(2+)</name>
        <dbReference type="ChEBI" id="CHEBI:18420"/>
    </cofactor>
</comment>
<dbReference type="GO" id="GO:0006098">
    <property type="term" value="P:pentose-phosphate shunt"/>
    <property type="evidence" value="ECO:0007669"/>
    <property type="project" value="TreeGrafter"/>
</dbReference>
<evidence type="ECO:0000259" key="11">
    <source>
        <dbReference type="SMART" id="SM00861"/>
    </source>
</evidence>
<dbReference type="GO" id="GO:0005829">
    <property type="term" value="C:cytosol"/>
    <property type="evidence" value="ECO:0007669"/>
    <property type="project" value="TreeGrafter"/>
</dbReference>
<keyword evidence="7" id="KW-0479">Metal-binding</keyword>
<dbReference type="FunFam" id="3.40.50.970:FF:000003">
    <property type="entry name" value="Transketolase"/>
    <property type="match status" value="1"/>
</dbReference>
<organism evidence="12">
    <name type="scientific">hydrocarbon metagenome</name>
    <dbReference type="NCBI Taxonomy" id="938273"/>
    <lineage>
        <taxon>unclassified sequences</taxon>
        <taxon>metagenomes</taxon>
        <taxon>ecological metagenomes</taxon>
    </lineage>
</organism>
<dbReference type="PROSITE" id="PS00801">
    <property type="entry name" value="TRANSKETOLASE_1"/>
    <property type="match status" value="1"/>
</dbReference>
<evidence type="ECO:0000256" key="8">
    <source>
        <dbReference type="ARBA" id="ARBA00022842"/>
    </source>
</evidence>
<feature type="domain" description="Transketolase-like pyrimidine-binding" evidence="11">
    <location>
        <begin position="356"/>
        <end position="527"/>
    </location>
</feature>
<comment type="cofactor">
    <cofactor evidence="2">
        <name>thiamine diphosphate</name>
        <dbReference type="ChEBI" id="CHEBI:58937"/>
    </cofactor>
</comment>
<dbReference type="Gene3D" id="3.40.50.970">
    <property type="match status" value="2"/>
</dbReference>
<dbReference type="InterPro" id="IPR020826">
    <property type="entry name" value="Transketolase_BS"/>
</dbReference>
<dbReference type="CDD" id="cd02012">
    <property type="entry name" value="TPP_TK"/>
    <property type="match status" value="1"/>
</dbReference>
<dbReference type="InterPro" id="IPR055152">
    <property type="entry name" value="Transketolase-like_C_2"/>
</dbReference>
<comment type="subunit">
    <text evidence="4">Homodimer.</text>
</comment>
<dbReference type="PANTHER" id="PTHR43522:SF2">
    <property type="entry name" value="TRANSKETOLASE 1-RELATED"/>
    <property type="match status" value="1"/>
</dbReference>
<dbReference type="InterPro" id="IPR033247">
    <property type="entry name" value="Transketolase_fam"/>
</dbReference>
<dbReference type="NCBIfam" id="TIGR00232">
    <property type="entry name" value="tktlase_bact"/>
    <property type="match status" value="1"/>
</dbReference>
<evidence type="ECO:0000256" key="10">
    <source>
        <dbReference type="ARBA" id="ARBA00049473"/>
    </source>
</evidence>
<accession>A0A0W8FZG8</accession>
<keyword evidence="6 12" id="KW-0808">Transferase</keyword>
<gene>
    <name evidence="12" type="ORF">ASZ90_003903</name>
</gene>